<keyword evidence="4 6" id="KW-0808">Transferase</keyword>
<dbReference type="PANTHER" id="PTHR48043">
    <property type="entry name" value="EG:EG0003.4 PROTEIN-RELATED"/>
    <property type="match status" value="1"/>
</dbReference>
<evidence type="ECO:0000313" key="9">
    <source>
        <dbReference type="EMBL" id="ANY57637.1"/>
    </source>
</evidence>
<dbReference type="SUPFAM" id="SSF53756">
    <property type="entry name" value="UDP-Glycosyltransferase/glycogen phosphorylase"/>
    <property type="match status" value="1"/>
</dbReference>
<dbReference type="CDD" id="cd03784">
    <property type="entry name" value="GT1_Gtf-like"/>
    <property type="match status" value="1"/>
</dbReference>
<dbReference type="InterPro" id="IPR016224">
    <property type="entry name" value="Ecdysteroid_UDP-Glc_Trfase"/>
</dbReference>
<evidence type="ECO:0000256" key="6">
    <source>
        <dbReference type="PIRNR" id="PIRNR000476"/>
    </source>
</evidence>
<accession>A0A0D5XN79</accession>
<dbReference type="InterPro" id="IPR050271">
    <property type="entry name" value="UDP-glycosyltransferase"/>
</dbReference>
<dbReference type="PROSITE" id="PS00375">
    <property type="entry name" value="UDPGT"/>
    <property type="match status" value="1"/>
</dbReference>
<dbReference type="EMBL" id="KU666537">
    <property type="protein sequence ID" value="ANY57637.1"/>
    <property type="molecule type" value="Genomic_DNA"/>
</dbReference>
<evidence type="ECO:0000256" key="2">
    <source>
        <dbReference type="ARBA" id="ARBA00013904"/>
    </source>
</evidence>
<comment type="similarity">
    <text evidence="1 6 7">Belongs to the UDP-glycosyltransferase family.</text>
</comment>
<dbReference type="PIRSF" id="PIRSF000476">
    <property type="entry name" value="Ecdystd_UDP_glucosyltfrase"/>
    <property type="match status" value="1"/>
</dbReference>
<gene>
    <name evidence="9" type="primary">PlxyGV118</name>
</gene>
<sequence length="429" mass="49242">MTLKLLILFLGAANSANILCVFPTPSYSHHTVFKKYVATLSESGHNVTVITPFEYDDCHNCLVPSYMFQKLTTSVVVADETTVTKTNYMSLINLITQQMKSENVTSLLNNKDTKFDLVVAEAYLEMLLIFSHFYQAPVIQMSSGHALPENFETMGAVSRNAVKHPNLWRSSHNIDYENKLQREWKLIEHAQDNVARKQFNSRPLKILRENVKLLLVNVPTIMDNYRSVPQTVQYLGGLHLNSTTIEPLDDELKRFADRGKFIYVSFGATKDLRNFDILSKMSRTFSNCKYNVLWKSRSYFNISENIMTRDWLPQRSVLKHGNLKLFITQGGVQSIDEAIDNTVPMLVVPTMGDQFFNAKRIVDLGIGKKGDLFNTGLMGRQINKIIDNYDLFKDNLKIVKRLINDKPMSSTHASLWYTNYVLRNKDLKR</sequence>
<dbReference type="Gene3D" id="3.40.50.2000">
    <property type="entry name" value="Glycogen Phosphorylase B"/>
    <property type="match status" value="1"/>
</dbReference>
<dbReference type="PANTHER" id="PTHR48043:SF145">
    <property type="entry name" value="FI06409P-RELATED"/>
    <property type="match status" value="1"/>
</dbReference>
<dbReference type="Pfam" id="PF00201">
    <property type="entry name" value="UDPGT"/>
    <property type="match status" value="1"/>
</dbReference>
<keyword evidence="5" id="KW-0732">Signal</keyword>
<evidence type="ECO:0000256" key="5">
    <source>
        <dbReference type="ARBA" id="ARBA00022729"/>
    </source>
</evidence>
<dbReference type="InterPro" id="IPR035595">
    <property type="entry name" value="UDP_glycos_trans_CS"/>
</dbReference>
<reference evidence="9" key="2">
    <citation type="journal article" date="2016" name="Arch. Virol.">
        <title>The comparative analysis of complete genome sequences from two South African betabaculoviruses: Phthorimaea operculella granulovirus and Plutella xylostella granulovirus.</title>
        <authorList>
            <person name="Jukes M.D."/>
            <person name="Motsoeneng B.M."/>
            <person name="Knox C.M."/>
            <person name="Hill M.P."/>
            <person name="Moore S.D."/>
        </authorList>
    </citation>
    <scope>NUCLEOTIDE SEQUENCE</scope>
    <source>
        <strain evidence="9">SA</strain>
    </source>
</reference>
<reference evidence="8" key="1">
    <citation type="journal article" date="2015" name="BioControl">
        <title>Genetic and biological characterisation of a novel Plutella xylostella granulovirus, PlxyGV-SA.</title>
        <authorList>
            <person name="Adbulkadir F."/>
            <person name="Knox C."/>
            <person name="Marsberg T."/>
            <person name="Hill M.P."/>
            <person name="Moore S.D."/>
        </authorList>
    </citation>
    <scope>NUCLEOTIDE SEQUENCE</scope>
    <source>
        <strain evidence="8">PlxyGV-SA001</strain>
    </source>
</reference>
<name>A0A0D5XN79_9BBAC</name>
<evidence type="ECO:0000313" key="8">
    <source>
        <dbReference type="EMBL" id="AKA19619.1"/>
    </source>
</evidence>
<organism evidence="8">
    <name type="scientific">Plutella xylostella granulovirus</name>
    <dbReference type="NCBI Taxonomy" id="98383"/>
    <lineage>
        <taxon>Viruses</taxon>
        <taxon>Viruses incertae sedis</taxon>
        <taxon>Naldaviricetes</taxon>
        <taxon>Lefavirales</taxon>
        <taxon>Baculoviridae</taxon>
        <taxon>Betabaculovirus</taxon>
        <taxon>Betabaculovirus pluxylostellae</taxon>
    </lineage>
</organism>
<comment type="function">
    <text evidence="6">Catalyzes the transfer of glucose from UDP-glucose to ecdysteroids which are insect molting hormones.</text>
</comment>
<evidence type="ECO:0000256" key="1">
    <source>
        <dbReference type="ARBA" id="ARBA00009995"/>
    </source>
</evidence>
<proteinExistence type="inferred from homology"/>
<dbReference type="InterPro" id="IPR002213">
    <property type="entry name" value="UDP_glucos_trans"/>
</dbReference>
<dbReference type="EMBL" id="KM272206">
    <property type="protein sequence ID" value="AKA19619.1"/>
    <property type="molecule type" value="Genomic_DNA"/>
</dbReference>
<evidence type="ECO:0000256" key="4">
    <source>
        <dbReference type="ARBA" id="ARBA00022679"/>
    </source>
</evidence>
<keyword evidence="3 6" id="KW-0328">Glycosyltransferase</keyword>
<dbReference type="EC" id="2.4.1.-" evidence="6"/>
<evidence type="ECO:0000256" key="7">
    <source>
        <dbReference type="RuleBase" id="RU003718"/>
    </source>
</evidence>
<dbReference type="GO" id="GO:0008194">
    <property type="term" value="F:UDP-glycosyltransferase activity"/>
    <property type="evidence" value="ECO:0007669"/>
    <property type="project" value="InterPro"/>
</dbReference>
<protein>
    <recommendedName>
        <fullName evidence="2 6">Ecdysteroid UDP-glucosyltransferase</fullName>
        <ecNumber evidence="6">2.4.1.-</ecNumber>
    </recommendedName>
</protein>
<evidence type="ECO:0000256" key="3">
    <source>
        <dbReference type="ARBA" id="ARBA00022676"/>
    </source>
</evidence>